<feature type="region of interest" description="Disordered" evidence="1">
    <location>
        <begin position="227"/>
        <end position="246"/>
    </location>
</feature>
<comment type="caution">
    <text evidence="2">The sequence shown here is derived from an EMBL/GenBank/DDBJ whole genome shotgun (WGS) entry which is preliminary data.</text>
</comment>
<proteinExistence type="predicted"/>
<accession>A0A5J4YKQ0</accession>
<organism evidence="2 3">
    <name type="scientific">Porphyridium purpureum</name>
    <name type="common">Red alga</name>
    <name type="synonym">Porphyridium cruentum</name>
    <dbReference type="NCBI Taxonomy" id="35688"/>
    <lineage>
        <taxon>Eukaryota</taxon>
        <taxon>Rhodophyta</taxon>
        <taxon>Bangiophyceae</taxon>
        <taxon>Porphyridiales</taxon>
        <taxon>Porphyridiaceae</taxon>
        <taxon>Porphyridium</taxon>
    </lineage>
</organism>
<reference evidence="3" key="1">
    <citation type="journal article" date="2019" name="Nat. Commun.">
        <title>Expansion of phycobilisome linker gene families in mesophilic red algae.</title>
        <authorList>
            <person name="Lee J."/>
            <person name="Kim D."/>
            <person name="Bhattacharya D."/>
            <person name="Yoon H.S."/>
        </authorList>
    </citation>
    <scope>NUCLEOTIDE SEQUENCE [LARGE SCALE GENOMIC DNA]</scope>
    <source>
        <strain evidence="3">CCMP 1328</strain>
    </source>
</reference>
<name>A0A5J4YKQ0_PORPP</name>
<dbReference type="Proteomes" id="UP000324585">
    <property type="component" value="Unassembled WGS sequence"/>
</dbReference>
<keyword evidence="3" id="KW-1185">Reference proteome</keyword>
<feature type="region of interest" description="Disordered" evidence="1">
    <location>
        <begin position="320"/>
        <end position="345"/>
    </location>
</feature>
<evidence type="ECO:0000313" key="3">
    <source>
        <dbReference type="Proteomes" id="UP000324585"/>
    </source>
</evidence>
<sequence length="829" mass="88911">MAMGDSPAPSVSPLNPGGTRLLQTRAGDAALIVLAAELDTPGASKNQRLAQQLGEAWSTEHDAPLLLPAAVDAYSQVGFYVNQQYELVAFDTHAMLGLAARERRRIEPLAAMQLQKHAYGSKVDAAVSRCRERLSVIPRTACAMFMNRDGGLEFIVYSAGTLRRVEQARNLCDDTDMVVASDMYISVDASTKRGSGLTALVRTVALLQQRSQDEILVRTHSFVVSADHQDGDASQSEQPKAPAAPSVRVSVLGDREQLPLKASYDALKVMDVFICGHDAPRLVITWDDWRIETYGAFEMGGTSPSGSYELCFSRMLASEPRDATESPHGSAKKKKTKGQNGRRVLSSLSPPLRAVALTGSYFAVHASQALSVWDTLYGVCHVVMKGLPLGTEGLSVIDNLTGGGAAIVAAAISGPQEDSRAHCSVFDVELEQLSLRLAEQNVNLALEHGITEPSTSCYQSPVLGSYPIMDKAMVSLADGGGLSAYANALTTSQSAEDKVFVQLRNELASPTVEAVRELLGPYLRTRQSDSVSVPSERIAAIAAARCLHALDAGKLEFTSLLIDVVNTGRISAGSLQVPLMALGFSGSILRPLLKEQMISGRQSESAAALSAMLNHLRDISETDIVQALYAVLSVMSAGADDKEQRAHYSTMMYSILRAGHDEAEMVAALQKLSFVSVERFLEWLEAEIRALLQGHGNGKPLRKRIPPPSLDQIYFGRNLIPTRAESRGKSLQLCLTWLSYLCGSHFSSLVLSSASCRKTLESIEANLRGAAESLARCARLRGTLTQAILFTSPSASGSRGSAAKQNKDGAGTSLALAQSPLYSVSTIDL</sequence>
<dbReference type="AlphaFoldDB" id="A0A5J4YKQ0"/>
<evidence type="ECO:0000313" key="2">
    <source>
        <dbReference type="EMBL" id="KAA8491047.1"/>
    </source>
</evidence>
<evidence type="ECO:0000256" key="1">
    <source>
        <dbReference type="SAM" id="MobiDB-lite"/>
    </source>
</evidence>
<gene>
    <name evidence="2" type="ORF">FVE85_4464</name>
</gene>
<protein>
    <submittedName>
        <fullName evidence="2">Uncharacterized protein</fullName>
    </submittedName>
</protein>
<dbReference type="EMBL" id="VRMN01000016">
    <property type="protein sequence ID" value="KAA8491047.1"/>
    <property type="molecule type" value="Genomic_DNA"/>
</dbReference>